<evidence type="ECO:0000259" key="10">
    <source>
        <dbReference type="PROSITE" id="PS50102"/>
    </source>
</evidence>
<keyword evidence="2" id="KW-0507">mRNA processing</keyword>
<keyword evidence="5" id="KW-0804">Transcription</keyword>
<evidence type="ECO:0000313" key="11">
    <source>
        <dbReference type="EMBL" id="CAI5441156.1"/>
    </source>
</evidence>
<dbReference type="EMBL" id="CANHGI010000002">
    <property type="protein sequence ID" value="CAI5441156.1"/>
    <property type="molecule type" value="Genomic_DNA"/>
</dbReference>
<comment type="caution">
    <text evidence="11">The sequence shown here is derived from an EMBL/GenBank/DDBJ whole genome shotgun (WGS) entry which is preliminary data.</text>
</comment>
<dbReference type="SUPFAM" id="SSF54928">
    <property type="entry name" value="RNA-binding domain, RBD"/>
    <property type="match status" value="2"/>
</dbReference>
<dbReference type="PANTHER" id="PTHR48033">
    <property type="entry name" value="RNA-BINDING (RRM/RBD/RNP MOTIFS) FAMILY PROTEIN"/>
    <property type="match status" value="1"/>
</dbReference>
<dbReference type="Pfam" id="PF00076">
    <property type="entry name" value="RRM_1"/>
    <property type="match status" value="2"/>
</dbReference>
<name>A0A9P1IBK9_9PELO</name>
<reference evidence="11" key="1">
    <citation type="submission" date="2022-11" db="EMBL/GenBank/DDBJ databases">
        <authorList>
            <person name="Kikuchi T."/>
        </authorList>
    </citation>
    <scope>NUCLEOTIDE SEQUENCE</scope>
    <source>
        <strain evidence="11">PS1010</strain>
    </source>
</reference>
<feature type="region of interest" description="Disordered" evidence="9">
    <location>
        <begin position="119"/>
        <end position="178"/>
    </location>
</feature>
<protein>
    <recommendedName>
        <fullName evidence="10">RRM domain-containing protein</fullName>
    </recommendedName>
</protein>
<keyword evidence="6" id="KW-0508">mRNA splicing</keyword>
<dbReference type="InterPro" id="IPR000504">
    <property type="entry name" value="RRM_dom"/>
</dbReference>
<feature type="compositionally biased region" description="Low complexity" evidence="9">
    <location>
        <begin position="387"/>
        <end position="398"/>
    </location>
</feature>
<dbReference type="Pfam" id="PF18694">
    <property type="entry name" value="TDP-43_N"/>
    <property type="match status" value="1"/>
</dbReference>
<dbReference type="Gene3D" id="3.30.70.330">
    <property type="match status" value="2"/>
</dbReference>
<accession>A0A9P1IBK9</accession>
<dbReference type="GO" id="GO:0005654">
    <property type="term" value="C:nucleoplasm"/>
    <property type="evidence" value="ECO:0007669"/>
    <property type="project" value="TreeGrafter"/>
</dbReference>
<evidence type="ECO:0000256" key="6">
    <source>
        <dbReference type="ARBA" id="ARBA00023187"/>
    </source>
</evidence>
<dbReference type="SMART" id="SM00360">
    <property type="entry name" value="RRM"/>
    <property type="match status" value="2"/>
</dbReference>
<evidence type="ECO:0000256" key="5">
    <source>
        <dbReference type="ARBA" id="ARBA00023163"/>
    </source>
</evidence>
<gene>
    <name evidence="11" type="ORF">CAMP_LOCUS3793</name>
</gene>
<dbReference type="Proteomes" id="UP001152747">
    <property type="component" value="Unassembled WGS sequence"/>
</dbReference>
<dbReference type="InterPro" id="IPR012677">
    <property type="entry name" value="Nucleotide-bd_a/b_plait_sf"/>
</dbReference>
<dbReference type="GO" id="GO:0006397">
    <property type="term" value="P:mRNA processing"/>
    <property type="evidence" value="ECO:0007669"/>
    <property type="project" value="UniProtKB-KW"/>
</dbReference>
<evidence type="ECO:0000256" key="2">
    <source>
        <dbReference type="ARBA" id="ARBA00022664"/>
    </source>
</evidence>
<organism evidence="11 12">
    <name type="scientific">Caenorhabditis angaria</name>
    <dbReference type="NCBI Taxonomy" id="860376"/>
    <lineage>
        <taxon>Eukaryota</taxon>
        <taxon>Metazoa</taxon>
        <taxon>Ecdysozoa</taxon>
        <taxon>Nematoda</taxon>
        <taxon>Chromadorea</taxon>
        <taxon>Rhabditida</taxon>
        <taxon>Rhabditina</taxon>
        <taxon>Rhabditomorpha</taxon>
        <taxon>Rhabditoidea</taxon>
        <taxon>Rhabditidae</taxon>
        <taxon>Peloderinae</taxon>
        <taxon>Caenorhabditis</taxon>
    </lineage>
</organism>
<dbReference type="CDD" id="cd19609">
    <property type="entry name" value="NTD_TDP-43"/>
    <property type="match status" value="1"/>
</dbReference>
<feature type="domain" description="RRM" evidence="10">
    <location>
        <begin position="184"/>
        <end position="262"/>
    </location>
</feature>
<dbReference type="InterPro" id="IPR041105">
    <property type="entry name" value="TDP-43_N"/>
</dbReference>
<dbReference type="GO" id="GO:0008380">
    <property type="term" value="P:RNA splicing"/>
    <property type="evidence" value="ECO:0007669"/>
    <property type="project" value="UniProtKB-KW"/>
</dbReference>
<feature type="region of interest" description="Disordered" evidence="9">
    <location>
        <begin position="348"/>
        <end position="411"/>
    </location>
</feature>
<evidence type="ECO:0000256" key="7">
    <source>
        <dbReference type="ARBA" id="ARBA00023242"/>
    </source>
</evidence>
<keyword evidence="7" id="KW-0539">Nucleus</keyword>
<feature type="domain" description="RRM" evidence="10">
    <location>
        <begin position="268"/>
        <end position="347"/>
    </location>
</feature>
<proteinExistence type="predicted"/>
<evidence type="ECO:0000256" key="1">
    <source>
        <dbReference type="ARBA" id="ARBA00004123"/>
    </source>
</evidence>
<feature type="compositionally biased region" description="Basic and acidic residues" evidence="9">
    <location>
        <begin position="13"/>
        <end position="27"/>
    </location>
</feature>
<feature type="compositionally biased region" description="Basic and acidic residues" evidence="9">
    <location>
        <begin position="159"/>
        <end position="168"/>
    </location>
</feature>
<dbReference type="AlphaFoldDB" id="A0A9P1IBK9"/>
<dbReference type="OrthoDB" id="2020831at2759"/>
<evidence type="ECO:0000256" key="8">
    <source>
        <dbReference type="PROSITE-ProRule" id="PRU00176"/>
    </source>
</evidence>
<keyword evidence="4" id="KW-0805">Transcription regulation</keyword>
<dbReference type="GO" id="GO:0010468">
    <property type="term" value="P:regulation of gene expression"/>
    <property type="evidence" value="ECO:0007669"/>
    <property type="project" value="TreeGrafter"/>
</dbReference>
<evidence type="ECO:0000256" key="4">
    <source>
        <dbReference type="ARBA" id="ARBA00023015"/>
    </source>
</evidence>
<dbReference type="GO" id="GO:0003723">
    <property type="term" value="F:RNA binding"/>
    <property type="evidence" value="ECO:0007669"/>
    <property type="project" value="UniProtKB-UniRule"/>
</dbReference>
<feature type="region of interest" description="Disordered" evidence="9">
    <location>
        <begin position="1"/>
        <end position="27"/>
    </location>
</feature>
<keyword evidence="3" id="KW-0677">Repeat</keyword>
<evidence type="ECO:0000313" key="12">
    <source>
        <dbReference type="Proteomes" id="UP001152747"/>
    </source>
</evidence>
<dbReference type="PROSITE" id="PS50102">
    <property type="entry name" value="RRM"/>
    <property type="match status" value="2"/>
</dbReference>
<keyword evidence="12" id="KW-1185">Reference proteome</keyword>
<evidence type="ECO:0000256" key="3">
    <source>
        <dbReference type="ARBA" id="ARBA00022737"/>
    </source>
</evidence>
<dbReference type="GO" id="GO:0000785">
    <property type="term" value="C:chromatin"/>
    <property type="evidence" value="ECO:0007669"/>
    <property type="project" value="TreeGrafter"/>
</dbReference>
<dbReference type="PANTHER" id="PTHR48033:SF9">
    <property type="entry name" value="TAR DNA-BINDING PROTEIN 43"/>
    <property type="match status" value="1"/>
</dbReference>
<keyword evidence="8" id="KW-0694">RNA-binding</keyword>
<evidence type="ECO:0000256" key="9">
    <source>
        <dbReference type="SAM" id="MobiDB-lite"/>
    </source>
</evidence>
<sequence length="411" mass="45196">MAEDGQVETVVSDGEKPVVENENEAKTEPEIAPEIVDYIIVQDPNSDEVIELPTSEGNVLITTLQSSFPGATGLKFKNPKTGANRAVQVDPTGIKLLAPADGWENKTFAVIVAPRDVSSAKRRKVGSSEESDSDDGGGGNGRDASSGRSGRKRALPQDYDNHPSRDTHSSSATNADCGEVQPPVDLIVLGVDFNTSDEKFREYFEKLGSVVFCEIKRKNDGNSKGFGFVRMATVEEQSKVISIPQHMIDGRRCDVKVPEGKDRTGKISRIFVGRLTDKVDENSLRTVFGDEAKRLIETAVVTDVFIPKPFRGFAFVTLSSVEAAEKIVRQGTLVVNGVSVGLSIAQPREESQSMGPDYGLPAGYRNRRDRIRTERRSLPDQYSRNDYPSYASPSNNPSTAYWSPNEQRRWY</sequence>
<comment type="subcellular location">
    <subcellularLocation>
        <location evidence="1">Nucleus</location>
    </subcellularLocation>
</comment>
<dbReference type="InterPro" id="IPR035979">
    <property type="entry name" value="RBD_domain_sf"/>
</dbReference>